<dbReference type="AlphaFoldDB" id="A0A8D8TTI7"/>
<evidence type="ECO:0000313" key="1">
    <source>
        <dbReference type="EMBL" id="CAG6693638.1"/>
    </source>
</evidence>
<dbReference type="EMBL" id="HBUF01313903">
    <property type="protein sequence ID" value="CAG6693638.1"/>
    <property type="molecule type" value="Transcribed_RNA"/>
</dbReference>
<reference evidence="1" key="1">
    <citation type="submission" date="2021-05" db="EMBL/GenBank/DDBJ databases">
        <authorList>
            <person name="Alioto T."/>
            <person name="Alioto T."/>
            <person name="Gomez Garrido J."/>
        </authorList>
    </citation>
    <scope>NUCLEOTIDE SEQUENCE</scope>
</reference>
<organism evidence="1">
    <name type="scientific">Cacopsylla melanoneura</name>
    <dbReference type="NCBI Taxonomy" id="428564"/>
    <lineage>
        <taxon>Eukaryota</taxon>
        <taxon>Metazoa</taxon>
        <taxon>Ecdysozoa</taxon>
        <taxon>Arthropoda</taxon>
        <taxon>Hexapoda</taxon>
        <taxon>Insecta</taxon>
        <taxon>Pterygota</taxon>
        <taxon>Neoptera</taxon>
        <taxon>Paraneoptera</taxon>
        <taxon>Hemiptera</taxon>
        <taxon>Sternorrhyncha</taxon>
        <taxon>Psylloidea</taxon>
        <taxon>Psyllidae</taxon>
        <taxon>Psyllinae</taxon>
        <taxon>Cacopsylla</taxon>
    </lineage>
</organism>
<accession>A0A8D8TTI7</accession>
<sequence>MDKKNSKFFMSGTYGPLEFVQNQLKIKLLIRWLIQTVVFRRSFFIFRGCAKLGIYTRINSLLFILEDVGHVGIVYKFLGTSSSVFSVLVDVPNQLNKMTSPCLF</sequence>
<proteinExistence type="predicted"/>
<protein>
    <submittedName>
        <fullName evidence="1">Uncharacterized protein</fullName>
    </submittedName>
</protein>
<name>A0A8D8TTI7_9HEMI</name>